<reference evidence="17 18" key="1">
    <citation type="journal article" date="2016" name="BMC Genomics">
        <title>Combined genomic and structural analyses of a cultured magnetotactic bacterium reveals its niche adaptation to a dynamic environment.</title>
        <authorList>
            <person name="Araujo A.C."/>
            <person name="Morillo V."/>
            <person name="Cypriano J."/>
            <person name="Teixeira L.C."/>
            <person name="Leao P."/>
            <person name="Lyra S."/>
            <person name="Almeida L.G."/>
            <person name="Bazylinski D.A."/>
            <person name="Vasconcellos A.T."/>
            <person name="Abreu F."/>
            <person name="Lins U."/>
        </authorList>
    </citation>
    <scope>NUCLEOTIDE SEQUENCE [LARGE SCALE GENOMIC DNA]</scope>
    <source>
        <strain evidence="17 18">IT-1</strain>
    </source>
</reference>
<gene>
    <name evidence="17" type="ORF">MAIT1_02148</name>
</gene>
<feature type="domain" description="Phosphoribosyltransferase" evidence="16">
    <location>
        <begin position="18"/>
        <end position="163"/>
    </location>
</feature>
<dbReference type="GO" id="GO:0004422">
    <property type="term" value="F:hypoxanthine phosphoribosyltransferase activity"/>
    <property type="evidence" value="ECO:0007669"/>
    <property type="project" value="InterPro"/>
</dbReference>
<evidence type="ECO:0000256" key="3">
    <source>
        <dbReference type="ARBA" id="ARBA00004669"/>
    </source>
</evidence>
<dbReference type="InterPro" id="IPR029057">
    <property type="entry name" value="PRTase-like"/>
</dbReference>
<dbReference type="GO" id="GO:0052657">
    <property type="term" value="F:guanine phosphoribosyltransferase activity"/>
    <property type="evidence" value="ECO:0007669"/>
    <property type="project" value="UniProtKB-ARBA"/>
</dbReference>
<proteinExistence type="inferred from homology"/>
<dbReference type="GO" id="GO:0005829">
    <property type="term" value="C:cytosol"/>
    <property type="evidence" value="ECO:0007669"/>
    <property type="project" value="TreeGrafter"/>
</dbReference>
<evidence type="ECO:0000256" key="2">
    <source>
        <dbReference type="ARBA" id="ARBA00004496"/>
    </source>
</evidence>
<evidence type="ECO:0000256" key="12">
    <source>
        <dbReference type="ARBA" id="ARBA00022842"/>
    </source>
</evidence>
<dbReference type="InterPro" id="IPR000836">
    <property type="entry name" value="PRTase_dom"/>
</dbReference>
<comment type="subcellular location">
    <subcellularLocation>
        <location evidence="2 15">Cytoplasm</location>
    </subcellularLocation>
</comment>
<evidence type="ECO:0000256" key="9">
    <source>
        <dbReference type="ARBA" id="ARBA00022723"/>
    </source>
</evidence>
<dbReference type="Pfam" id="PF00156">
    <property type="entry name" value="Pribosyltran"/>
    <property type="match status" value="1"/>
</dbReference>
<dbReference type="GO" id="GO:0000287">
    <property type="term" value="F:magnesium ion binding"/>
    <property type="evidence" value="ECO:0007669"/>
    <property type="project" value="TreeGrafter"/>
</dbReference>
<dbReference type="InterPro" id="IPR005904">
    <property type="entry name" value="Hxn_phspho_trans"/>
</dbReference>
<dbReference type="InterPro" id="IPR050408">
    <property type="entry name" value="HGPRT"/>
</dbReference>
<evidence type="ECO:0000256" key="8">
    <source>
        <dbReference type="ARBA" id="ARBA00022679"/>
    </source>
</evidence>
<dbReference type="GO" id="GO:0006166">
    <property type="term" value="P:purine ribonucleoside salvage"/>
    <property type="evidence" value="ECO:0007669"/>
    <property type="project" value="UniProtKB-KW"/>
</dbReference>
<dbReference type="FunFam" id="3.40.50.2020:FF:000006">
    <property type="entry name" value="Hypoxanthine phosphoribosyltransferase"/>
    <property type="match status" value="1"/>
</dbReference>
<name>A0A1Y2K235_9PROT</name>
<dbReference type="GO" id="GO:0032264">
    <property type="term" value="P:IMP salvage"/>
    <property type="evidence" value="ECO:0007669"/>
    <property type="project" value="TreeGrafter"/>
</dbReference>
<keyword evidence="7 15" id="KW-0328">Glycosyltransferase</keyword>
<keyword evidence="18" id="KW-1185">Reference proteome</keyword>
<accession>A0A1Y2K235</accession>
<sequence>MAPDPNQIPAPMITEEQLQERVAVMARQVVDLVGPQPILVSLLKGAFMFTADLLRELGRIGAKPHLDFMRVSSYGSGTVSSGQVEVLLDIKEDIRGKSVVVVDDILDTGNTLKAVSDLLKSKGASQVRSCMLLDKPARRTADVTPDIVGFEIPDAFVVGYGIDWDNRFRELPYVGVVKE</sequence>
<organism evidence="17 18">
    <name type="scientific">Magnetofaba australis IT-1</name>
    <dbReference type="NCBI Taxonomy" id="1434232"/>
    <lineage>
        <taxon>Bacteria</taxon>
        <taxon>Pseudomonadati</taxon>
        <taxon>Pseudomonadota</taxon>
        <taxon>Magnetococcia</taxon>
        <taxon>Magnetococcales</taxon>
        <taxon>Magnetococcaceae</taxon>
        <taxon>Magnetofaba</taxon>
    </lineage>
</organism>
<dbReference type="PANTHER" id="PTHR43340">
    <property type="entry name" value="HYPOXANTHINE-GUANINE PHOSPHORIBOSYLTRANSFERASE"/>
    <property type="match status" value="1"/>
</dbReference>
<comment type="similarity">
    <text evidence="4 15">Belongs to the purine/pyrimidine phosphoribosyltransferase family.</text>
</comment>
<evidence type="ECO:0000256" key="11">
    <source>
        <dbReference type="ARBA" id="ARBA00022741"/>
    </source>
</evidence>
<dbReference type="GO" id="GO:0032263">
    <property type="term" value="P:GMP salvage"/>
    <property type="evidence" value="ECO:0007669"/>
    <property type="project" value="TreeGrafter"/>
</dbReference>
<dbReference type="GO" id="GO:0006178">
    <property type="term" value="P:guanine salvage"/>
    <property type="evidence" value="ECO:0007669"/>
    <property type="project" value="TreeGrafter"/>
</dbReference>
<dbReference type="SUPFAM" id="SSF53271">
    <property type="entry name" value="PRTase-like"/>
    <property type="match status" value="1"/>
</dbReference>
<keyword evidence="12 15" id="KW-0460">Magnesium</keyword>
<dbReference type="STRING" id="1434232.MAIT1_02148"/>
<evidence type="ECO:0000256" key="7">
    <source>
        <dbReference type="ARBA" id="ARBA00022676"/>
    </source>
</evidence>
<evidence type="ECO:0000256" key="6">
    <source>
        <dbReference type="ARBA" id="ARBA00022490"/>
    </source>
</evidence>
<dbReference type="NCBIfam" id="TIGR01203">
    <property type="entry name" value="HGPRTase"/>
    <property type="match status" value="1"/>
</dbReference>
<dbReference type="PANTHER" id="PTHR43340:SF1">
    <property type="entry name" value="HYPOXANTHINE PHOSPHORIBOSYLTRANSFERASE"/>
    <property type="match status" value="1"/>
</dbReference>
<dbReference type="AlphaFoldDB" id="A0A1Y2K235"/>
<keyword evidence="10 15" id="KW-0660">Purine salvage</keyword>
<evidence type="ECO:0000256" key="4">
    <source>
        <dbReference type="ARBA" id="ARBA00008391"/>
    </source>
</evidence>
<keyword evidence="6 15" id="KW-0963">Cytoplasm</keyword>
<keyword evidence="9 15" id="KW-0479">Metal-binding</keyword>
<evidence type="ECO:0000313" key="17">
    <source>
        <dbReference type="EMBL" id="OSM02063.1"/>
    </source>
</evidence>
<dbReference type="EC" id="2.4.2.8" evidence="5 15"/>
<evidence type="ECO:0000256" key="15">
    <source>
        <dbReference type="RuleBase" id="RU364099"/>
    </source>
</evidence>
<comment type="catalytic activity">
    <reaction evidence="13">
        <text>GMP + diphosphate = guanine + 5-phospho-alpha-D-ribose 1-diphosphate</text>
        <dbReference type="Rhea" id="RHEA:25424"/>
        <dbReference type="ChEBI" id="CHEBI:16235"/>
        <dbReference type="ChEBI" id="CHEBI:33019"/>
        <dbReference type="ChEBI" id="CHEBI:58017"/>
        <dbReference type="ChEBI" id="CHEBI:58115"/>
        <dbReference type="EC" id="2.4.2.8"/>
    </reaction>
    <physiologicalReaction direction="right-to-left" evidence="13">
        <dbReference type="Rhea" id="RHEA:25426"/>
    </physiologicalReaction>
</comment>
<evidence type="ECO:0000256" key="1">
    <source>
        <dbReference type="ARBA" id="ARBA00001946"/>
    </source>
</evidence>
<comment type="cofactor">
    <cofactor evidence="1 15">
        <name>Mg(2+)</name>
        <dbReference type="ChEBI" id="CHEBI:18420"/>
    </cofactor>
</comment>
<evidence type="ECO:0000256" key="10">
    <source>
        <dbReference type="ARBA" id="ARBA00022726"/>
    </source>
</evidence>
<comment type="caution">
    <text evidence="17">The sequence shown here is derived from an EMBL/GenBank/DDBJ whole genome shotgun (WGS) entry which is preliminary data.</text>
</comment>
<protein>
    <recommendedName>
        <fullName evidence="5 15">Hypoxanthine phosphoribosyltransferase</fullName>
        <ecNumber evidence="5 15">2.4.2.8</ecNumber>
    </recommendedName>
</protein>
<comment type="catalytic activity">
    <reaction evidence="14">
        <text>IMP + diphosphate = hypoxanthine + 5-phospho-alpha-D-ribose 1-diphosphate</text>
        <dbReference type="Rhea" id="RHEA:17973"/>
        <dbReference type="ChEBI" id="CHEBI:17368"/>
        <dbReference type="ChEBI" id="CHEBI:33019"/>
        <dbReference type="ChEBI" id="CHEBI:58017"/>
        <dbReference type="ChEBI" id="CHEBI:58053"/>
        <dbReference type="EC" id="2.4.2.8"/>
    </reaction>
    <physiologicalReaction direction="right-to-left" evidence="14">
        <dbReference type="Rhea" id="RHEA:17975"/>
    </physiologicalReaction>
</comment>
<dbReference type="CDD" id="cd06223">
    <property type="entry name" value="PRTases_typeI"/>
    <property type="match status" value="1"/>
</dbReference>
<evidence type="ECO:0000259" key="16">
    <source>
        <dbReference type="Pfam" id="PF00156"/>
    </source>
</evidence>
<evidence type="ECO:0000313" key="18">
    <source>
        <dbReference type="Proteomes" id="UP000194003"/>
    </source>
</evidence>
<dbReference type="EMBL" id="LVJN01000020">
    <property type="protein sequence ID" value="OSM02063.1"/>
    <property type="molecule type" value="Genomic_DNA"/>
</dbReference>
<keyword evidence="8 15" id="KW-0808">Transferase</keyword>
<comment type="pathway">
    <text evidence="3 15">Purine metabolism; IMP biosynthesis via salvage pathway; IMP from hypoxanthine: step 1/1.</text>
</comment>
<dbReference type="GO" id="GO:0000166">
    <property type="term" value="F:nucleotide binding"/>
    <property type="evidence" value="ECO:0007669"/>
    <property type="project" value="UniProtKB-KW"/>
</dbReference>
<evidence type="ECO:0000256" key="13">
    <source>
        <dbReference type="ARBA" id="ARBA00048811"/>
    </source>
</evidence>
<dbReference type="Gene3D" id="3.40.50.2020">
    <property type="match status" value="1"/>
</dbReference>
<dbReference type="GO" id="GO:0046100">
    <property type="term" value="P:hypoxanthine metabolic process"/>
    <property type="evidence" value="ECO:0007669"/>
    <property type="project" value="TreeGrafter"/>
</dbReference>
<evidence type="ECO:0000256" key="14">
    <source>
        <dbReference type="ARBA" id="ARBA00049402"/>
    </source>
</evidence>
<keyword evidence="11 15" id="KW-0547">Nucleotide-binding</keyword>
<evidence type="ECO:0000256" key="5">
    <source>
        <dbReference type="ARBA" id="ARBA00011895"/>
    </source>
</evidence>
<dbReference type="RefSeq" id="WP_085444559.1">
    <property type="nucleotide sequence ID" value="NZ_LVJN01000020.1"/>
</dbReference>
<dbReference type="Proteomes" id="UP000194003">
    <property type="component" value="Unassembled WGS sequence"/>
</dbReference>
<dbReference type="OrthoDB" id="9802824at2"/>